<evidence type="ECO:0000313" key="2">
    <source>
        <dbReference type="Proteomes" id="UP001231124"/>
    </source>
</evidence>
<gene>
    <name evidence="1" type="ORF">QO012_000476</name>
</gene>
<reference evidence="1 2" key="1">
    <citation type="submission" date="2023-07" db="EMBL/GenBank/DDBJ databases">
        <title>Genomic Encyclopedia of Type Strains, Phase IV (KMG-IV): sequencing the most valuable type-strain genomes for metagenomic binning, comparative biology and taxonomic classification.</title>
        <authorList>
            <person name="Goeker M."/>
        </authorList>
    </citation>
    <scope>NUCLEOTIDE SEQUENCE [LARGE SCALE GENOMIC DNA]</scope>
    <source>
        <strain evidence="1 2">DSM 19013</strain>
    </source>
</reference>
<evidence type="ECO:0000313" key="1">
    <source>
        <dbReference type="EMBL" id="MDQ0445998.1"/>
    </source>
</evidence>
<comment type="caution">
    <text evidence="1">The sequence shown here is derived from an EMBL/GenBank/DDBJ whole genome shotgun (WGS) entry which is preliminary data.</text>
</comment>
<accession>A0ABU0HUJ1</accession>
<keyword evidence="2" id="KW-1185">Reference proteome</keyword>
<dbReference type="Proteomes" id="UP001231124">
    <property type="component" value="Unassembled WGS sequence"/>
</dbReference>
<organism evidence="1 2">
    <name type="scientific">Methylobacterium aerolatum</name>
    <dbReference type="NCBI Taxonomy" id="418708"/>
    <lineage>
        <taxon>Bacteria</taxon>
        <taxon>Pseudomonadati</taxon>
        <taxon>Pseudomonadota</taxon>
        <taxon>Alphaproteobacteria</taxon>
        <taxon>Hyphomicrobiales</taxon>
        <taxon>Methylobacteriaceae</taxon>
        <taxon>Methylobacterium</taxon>
    </lineage>
</organism>
<sequence>MDPYGETALREATEAGLMPREIDGLLEGRPMTSLVPPLPAETIDAYADRATSELFMRYLVEGAGAPPPVA</sequence>
<name>A0ABU0HUJ1_9HYPH</name>
<protein>
    <submittedName>
        <fullName evidence="1">Uncharacterized protein</fullName>
    </submittedName>
</protein>
<proteinExistence type="predicted"/>
<dbReference type="EMBL" id="JAUSVP010000001">
    <property type="protein sequence ID" value="MDQ0445998.1"/>
    <property type="molecule type" value="Genomic_DNA"/>
</dbReference>
<dbReference type="RefSeq" id="WP_238203290.1">
    <property type="nucleotide sequence ID" value="NZ_BPQE01000013.1"/>
</dbReference>